<dbReference type="Pfam" id="PF05684">
    <property type="entry name" value="DUF819"/>
    <property type="match status" value="1"/>
</dbReference>
<dbReference type="InterPro" id="IPR008537">
    <property type="entry name" value="DUF819"/>
</dbReference>
<feature type="transmembrane region" description="Helical" evidence="1">
    <location>
        <begin position="386"/>
        <end position="412"/>
    </location>
</feature>
<name>A0ABW7NCT8_9BACT</name>
<feature type="transmembrane region" description="Helical" evidence="1">
    <location>
        <begin position="355"/>
        <end position="380"/>
    </location>
</feature>
<dbReference type="PANTHER" id="PTHR34289:SF8">
    <property type="entry name" value="DUF819 DOMAIN-CONTAINING PROTEIN"/>
    <property type="match status" value="1"/>
</dbReference>
<feature type="transmembrane region" description="Helical" evidence="1">
    <location>
        <begin position="99"/>
        <end position="125"/>
    </location>
</feature>
<keyword evidence="3" id="KW-1185">Reference proteome</keyword>
<feature type="transmembrane region" description="Helical" evidence="1">
    <location>
        <begin position="303"/>
        <end position="324"/>
    </location>
</feature>
<dbReference type="PRINTS" id="PR00173">
    <property type="entry name" value="EDTRNSPORT"/>
</dbReference>
<feature type="transmembrane region" description="Helical" evidence="1">
    <location>
        <begin position="6"/>
        <end position="25"/>
    </location>
</feature>
<keyword evidence="1" id="KW-0472">Membrane</keyword>
<evidence type="ECO:0000256" key="1">
    <source>
        <dbReference type="SAM" id="Phobius"/>
    </source>
</evidence>
<sequence>MNEPLLTNDAVIFGIIMLILGFVFTTSSSESTFWKKFYAVVPALLMCYFLPSLLGTFGIIDPGASRLYFVASRYLLPACLVLLTISVDLKEIVKLGPKALIMFFTATVGIVLGGPFAILLFSYIAPELVSAPPPNEVWRGMTTIAGSWIGGGANQAAMKEVFEVNGELFSKMVAVDIIVGNTWLGVLLAGIGYSKYIDRKLKADASAIEAMKQKMEAFQLKNARIPTLTDLMKILMIGFICTGIAHFLSDWIAPTISEHFPFLDKYSLTSGFFWIVVIATTLGVFLSFTRAKELEGAGASKIGSVFIYILVATIGMHMDIMAVFDDPGLFLVGLTWMLFHVILLTIVAKLIKAPYFFVAVGSTANVGGAASAPVIAAAFHPALAPVGVLLAVLGYVLGTYGAYLCGLLMGAVSP</sequence>
<dbReference type="Proteomes" id="UP001610063">
    <property type="component" value="Unassembled WGS sequence"/>
</dbReference>
<evidence type="ECO:0000313" key="2">
    <source>
        <dbReference type="EMBL" id="MFH6985442.1"/>
    </source>
</evidence>
<keyword evidence="1" id="KW-0812">Transmembrane</keyword>
<proteinExistence type="predicted"/>
<feature type="transmembrane region" description="Helical" evidence="1">
    <location>
        <begin position="272"/>
        <end position="291"/>
    </location>
</feature>
<accession>A0ABW7NCT8</accession>
<keyword evidence="1" id="KW-1133">Transmembrane helix</keyword>
<comment type="caution">
    <text evidence="2">The sequence shown here is derived from an EMBL/GenBank/DDBJ whole genome shotgun (WGS) entry which is preliminary data.</text>
</comment>
<feature type="transmembrane region" description="Helical" evidence="1">
    <location>
        <begin position="37"/>
        <end position="60"/>
    </location>
</feature>
<feature type="transmembrane region" description="Helical" evidence="1">
    <location>
        <begin position="172"/>
        <end position="193"/>
    </location>
</feature>
<feature type="transmembrane region" description="Helical" evidence="1">
    <location>
        <begin position="66"/>
        <end position="87"/>
    </location>
</feature>
<dbReference type="PANTHER" id="PTHR34289">
    <property type="entry name" value="PROTEIN, PUTATIVE (DUF819)-RELATED"/>
    <property type="match status" value="1"/>
</dbReference>
<dbReference type="RefSeq" id="WP_395418897.1">
    <property type="nucleotide sequence ID" value="NZ_JBIPKE010000020.1"/>
</dbReference>
<evidence type="ECO:0000313" key="3">
    <source>
        <dbReference type="Proteomes" id="UP001610063"/>
    </source>
</evidence>
<dbReference type="EMBL" id="JBIPKE010000020">
    <property type="protein sequence ID" value="MFH6985442.1"/>
    <property type="molecule type" value="Genomic_DNA"/>
</dbReference>
<protein>
    <submittedName>
        <fullName evidence="2">DUF819 domain-containing protein</fullName>
    </submittedName>
</protein>
<reference evidence="2 3" key="1">
    <citation type="journal article" date="2013" name="Int. J. Syst. Evol. Microbiol.">
        <title>Marinoscillum luteum sp. nov., isolated from marine sediment.</title>
        <authorList>
            <person name="Cha I.T."/>
            <person name="Park S.J."/>
            <person name="Kim S.J."/>
            <person name="Kim J.G."/>
            <person name="Jung M.Y."/>
            <person name="Shin K.S."/>
            <person name="Kwon K.K."/>
            <person name="Yang S.H."/>
            <person name="Seo Y.S."/>
            <person name="Rhee S.K."/>
        </authorList>
    </citation>
    <scope>NUCLEOTIDE SEQUENCE [LARGE SCALE GENOMIC DNA]</scope>
    <source>
        <strain evidence="2 3">KCTC 23939</strain>
    </source>
</reference>
<feature type="transmembrane region" description="Helical" evidence="1">
    <location>
        <begin position="330"/>
        <end position="348"/>
    </location>
</feature>
<organism evidence="2 3">
    <name type="scientific">Marinoscillum luteum</name>
    <dbReference type="NCBI Taxonomy" id="861051"/>
    <lineage>
        <taxon>Bacteria</taxon>
        <taxon>Pseudomonadati</taxon>
        <taxon>Bacteroidota</taxon>
        <taxon>Cytophagia</taxon>
        <taxon>Cytophagales</taxon>
        <taxon>Reichenbachiellaceae</taxon>
        <taxon>Marinoscillum</taxon>
    </lineage>
</organism>
<gene>
    <name evidence="2" type="ORF">ACHKAR_18470</name>
</gene>
<feature type="transmembrane region" description="Helical" evidence="1">
    <location>
        <begin position="234"/>
        <end position="252"/>
    </location>
</feature>